<dbReference type="AlphaFoldDB" id="A0A811MRW8"/>
<evidence type="ECO:0000313" key="2">
    <source>
        <dbReference type="Proteomes" id="UP000604825"/>
    </source>
</evidence>
<reference evidence="1" key="1">
    <citation type="submission" date="2020-10" db="EMBL/GenBank/DDBJ databases">
        <authorList>
            <person name="Han B."/>
            <person name="Lu T."/>
            <person name="Zhao Q."/>
            <person name="Huang X."/>
            <person name="Zhao Y."/>
        </authorList>
    </citation>
    <scope>NUCLEOTIDE SEQUENCE</scope>
</reference>
<gene>
    <name evidence="1" type="ORF">NCGR_LOCUS9541</name>
</gene>
<name>A0A811MRW8_9POAL</name>
<dbReference type="EMBL" id="CAJGYO010000002">
    <property type="protein sequence ID" value="CAD6214073.1"/>
    <property type="molecule type" value="Genomic_DNA"/>
</dbReference>
<organism evidence="1 2">
    <name type="scientific">Miscanthus lutarioriparius</name>
    <dbReference type="NCBI Taxonomy" id="422564"/>
    <lineage>
        <taxon>Eukaryota</taxon>
        <taxon>Viridiplantae</taxon>
        <taxon>Streptophyta</taxon>
        <taxon>Embryophyta</taxon>
        <taxon>Tracheophyta</taxon>
        <taxon>Spermatophyta</taxon>
        <taxon>Magnoliopsida</taxon>
        <taxon>Liliopsida</taxon>
        <taxon>Poales</taxon>
        <taxon>Poaceae</taxon>
        <taxon>PACMAD clade</taxon>
        <taxon>Panicoideae</taxon>
        <taxon>Andropogonodae</taxon>
        <taxon>Andropogoneae</taxon>
        <taxon>Saccharinae</taxon>
        <taxon>Miscanthus</taxon>
    </lineage>
</organism>
<dbReference type="OrthoDB" id="419598at2759"/>
<evidence type="ECO:0000313" key="1">
    <source>
        <dbReference type="EMBL" id="CAD6214073.1"/>
    </source>
</evidence>
<proteinExistence type="predicted"/>
<sequence>MASQRGPPGLDPAMSGVEVSRLIFNILGAKYITIDGLALVCAKAGGVPDPELVHYNPKNFYFGKMAFPFRVYVPPLFGFQTKKETVTTDK</sequence>
<comment type="caution">
    <text evidence="1">The sequence shown here is derived from an EMBL/GenBank/DDBJ whole genome shotgun (WGS) entry which is preliminary data.</text>
</comment>
<accession>A0A811MRW8</accession>
<dbReference type="Proteomes" id="UP000604825">
    <property type="component" value="Unassembled WGS sequence"/>
</dbReference>
<keyword evidence="2" id="KW-1185">Reference proteome</keyword>
<protein>
    <submittedName>
        <fullName evidence="1">Uncharacterized protein</fullName>
    </submittedName>
</protein>